<name>A0A1F7XYU8_9BACT</name>
<gene>
    <name evidence="1" type="ORF">A2771_00545</name>
</gene>
<reference evidence="1 2" key="1">
    <citation type="journal article" date="2016" name="Nat. Commun.">
        <title>Thousands of microbial genomes shed light on interconnected biogeochemical processes in an aquifer system.</title>
        <authorList>
            <person name="Anantharaman K."/>
            <person name="Brown C.T."/>
            <person name="Hug L.A."/>
            <person name="Sharon I."/>
            <person name="Castelle C.J."/>
            <person name="Probst A.J."/>
            <person name="Thomas B.C."/>
            <person name="Singh A."/>
            <person name="Wilkins M.J."/>
            <person name="Karaoz U."/>
            <person name="Brodie E.L."/>
            <person name="Williams K.H."/>
            <person name="Hubbard S.S."/>
            <person name="Banfield J.F."/>
        </authorList>
    </citation>
    <scope>NUCLEOTIDE SEQUENCE [LARGE SCALE GENOMIC DNA]</scope>
</reference>
<dbReference type="EMBL" id="MGGD01000043">
    <property type="protein sequence ID" value="OGM20140.1"/>
    <property type="molecule type" value="Genomic_DNA"/>
</dbReference>
<evidence type="ECO:0000313" key="1">
    <source>
        <dbReference type="EMBL" id="OGM20140.1"/>
    </source>
</evidence>
<sequence>MENEKRISGVTEVDKCLNSCRQAAIYSRLNLLLYLTGLKAKSGTIDEQDAEEILETLTLAREGFTLYKKSSDFTKPQARDLVTNTSPQSISEEFRKWGYIIKPKDQLILNATKEGTAYKTLRIALRQLESKNEVMFADFAELPDNLNLGSTEFRPTFWGKNYDAEGVWFELNDIYKNTHRLLFNPQNIQSDDLLRIGHLFTAAVNIHSK</sequence>
<accession>A0A1F7XYU8</accession>
<organism evidence="1 2">
    <name type="scientific">Candidatus Woesebacteria bacterium RIFCSPHIGHO2_01_FULL_38_26b</name>
    <dbReference type="NCBI Taxonomy" id="1802491"/>
    <lineage>
        <taxon>Bacteria</taxon>
        <taxon>Candidatus Woeseibacteriota</taxon>
    </lineage>
</organism>
<protein>
    <submittedName>
        <fullName evidence="1">Uncharacterized protein</fullName>
    </submittedName>
</protein>
<dbReference type="AlphaFoldDB" id="A0A1F7XYU8"/>
<comment type="caution">
    <text evidence="1">The sequence shown here is derived from an EMBL/GenBank/DDBJ whole genome shotgun (WGS) entry which is preliminary data.</text>
</comment>
<proteinExistence type="predicted"/>
<dbReference type="Proteomes" id="UP000176741">
    <property type="component" value="Unassembled WGS sequence"/>
</dbReference>
<evidence type="ECO:0000313" key="2">
    <source>
        <dbReference type="Proteomes" id="UP000176741"/>
    </source>
</evidence>